<dbReference type="EMBL" id="LBOV01000003">
    <property type="protein sequence ID" value="KKP44386.1"/>
    <property type="molecule type" value="Genomic_DNA"/>
</dbReference>
<sequence length="236" mass="26981">MIQSTIMTYLIVGNSQEKIKGKIRELIIKLWSRGVAEDILEKESPDIHILNGSNLNSIGIEDVKGLQKEMVYSPFKELVQIAIVFHAEKLTTQAQNSFLKTLEESGNNNIYILVTPHERILLPTILSRSLKIYTQQEREVLDDLNAKDLLEMDLIDAFNKIEVISKSKESTEYFLKQLELYFQGILEEKIGKGIDVKDVHTFIQQIVNTRAKIQANGNKRLLLEGLFLDLTREIAP</sequence>
<dbReference type="Gene3D" id="3.40.50.300">
    <property type="entry name" value="P-loop containing nucleotide triphosphate hydrolases"/>
    <property type="match status" value="1"/>
</dbReference>
<name>A0A0F9ZZK2_9BACT</name>
<evidence type="ECO:0000313" key="2">
    <source>
        <dbReference type="Proteomes" id="UP000034302"/>
    </source>
</evidence>
<evidence type="ECO:0000313" key="1">
    <source>
        <dbReference type="EMBL" id="KKP44386.1"/>
    </source>
</evidence>
<dbReference type="InterPro" id="IPR050238">
    <property type="entry name" value="DNA_Rep/Repair_Clamp_Loader"/>
</dbReference>
<dbReference type="PANTHER" id="PTHR11669:SF8">
    <property type="entry name" value="DNA POLYMERASE III SUBUNIT DELTA"/>
    <property type="match status" value="1"/>
</dbReference>
<proteinExistence type="predicted"/>
<comment type="caution">
    <text evidence="1">The sequence shown here is derived from an EMBL/GenBank/DDBJ whole genome shotgun (WGS) entry which is preliminary data.</text>
</comment>
<dbReference type="GO" id="GO:0006261">
    <property type="term" value="P:DNA-templated DNA replication"/>
    <property type="evidence" value="ECO:0007669"/>
    <property type="project" value="TreeGrafter"/>
</dbReference>
<dbReference type="AlphaFoldDB" id="A0A0F9ZZK2"/>
<dbReference type="Pfam" id="PF13177">
    <property type="entry name" value="DNA_pol3_delta2"/>
    <property type="match status" value="1"/>
</dbReference>
<dbReference type="InterPro" id="IPR027417">
    <property type="entry name" value="P-loop_NTPase"/>
</dbReference>
<gene>
    <name evidence="1" type="ORF">UR34_C0003G0012</name>
</gene>
<dbReference type="Proteomes" id="UP000034302">
    <property type="component" value="Unassembled WGS sequence"/>
</dbReference>
<protein>
    <submittedName>
        <fullName evidence="1">Polymerase III protein</fullName>
    </submittedName>
</protein>
<dbReference type="SUPFAM" id="SSF52540">
    <property type="entry name" value="P-loop containing nucleoside triphosphate hydrolases"/>
    <property type="match status" value="1"/>
</dbReference>
<reference evidence="1 2" key="1">
    <citation type="journal article" date="2015" name="Nature">
        <title>rRNA introns, odd ribosomes, and small enigmatic genomes across a large radiation of phyla.</title>
        <authorList>
            <person name="Brown C.T."/>
            <person name="Hug L.A."/>
            <person name="Thomas B.C."/>
            <person name="Sharon I."/>
            <person name="Castelle C.J."/>
            <person name="Singh A."/>
            <person name="Wilkins M.J."/>
            <person name="Williams K.H."/>
            <person name="Banfield J.F."/>
        </authorList>
    </citation>
    <scope>NUCLEOTIDE SEQUENCE [LARGE SCALE GENOMIC DNA]</scope>
</reference>
<organism evidence="1 2">
    <name type="scientific">candidate division WS6 bacterium GW2011_GWC1_33_20</name>
    <dbReference type="NCBI Taxonomy" id="1619089"/>
    <lineage>
        <taxon>Bacteria</taxon>
        <taxon>Candidatus Dojkabacteria</taxon>
    </lineage>
</organism>
<accession>A0A0F9ZZK2</accession>
<dbReference type="PANTHER" id="PTHR11669">
    <property type="entry name" value="REPLICATION FACTOR C / DNA POLYMERASE III GAMMA-TAU SUBUNIT"/>
    <property type="match status" value="1"/>
</dbReference>